<evidence type="ECO:0000256" key="1">
    <source>
        <dbReference type="ARBA" id="ARBA00022485"/>
    </source>
</evidence>
<evidence type="ECO:0000256" key="3">
    <source>
        <dbReference type="ARBA" id="ARBA00022723"/>
    </source>
</evidence>
<dbReference type="SUPFAM" id="SSF55124">
    <property type="entry name" value="Nitrite/Sulfite reductase N-terminal domain-like"/>
    <property type="match status" value="1"/>
</dbReference>
<dbReference type="GO" id="GO:0046872">
    <property type="term" value="F:metal ion binding"/>
    <property type="evidence" value="ECO:0007669"/>
    <property type="project" value="UniProtKB-KW"/>
</dbReference>
<name>A0A382UWT3_9ZZZZ</name>
<accession>A0A382UWT3</accession>
<keyword evidence="1" id="KW-0004">4Fe-4S</keyword>
<dbReference type="InterPro" id="IPR005117">
    <property type="entry name" value="NiRdtase/SiRdtase_haem-b_fer"/>
</dbReference>
<protein>
    <recommendedName>
        <fullName evidence="10">Nitrite/sulphite reductase 4Fe-4S domain-containing protein</fullName>
    </recommendedName>
</protein>
<evidence type="ECO:0008006" key="10">
    <source>
        <dbReference type="Google" id="ProtNLM"/>
    </source>
</evidence>
<dbReference type="Gene3D" id="3.30.413.10">
    <property type="entry name" value="Sulfite Reductase Hemoprotein, domain 1"/>
    <property type="match status" value="1"/>
</dbReference>
<feature type="non-terminal residue" evidence="9">
    <location>
        <position position="290"/>
    </location>
</feature>
<dbReference type="EMBL" id="UINC01147399">
    <property type="protein sequence ID" value="SVD38704.1"/>
    <property type="molecule type" value="Genomic_DNA"/>
</dbReference>
<dbReference type="InterPro" id="IPR051329">
    <property type="entry name" value="NIR_SIR_4Fe-4S"/>
</dbReference>
<dbReference type="GO" id="GO:0016491">
    <property type="term" value="F:oxidoreductase activity"/>
    <property type="evidence" value="ECO:0007669"/>
    <property type="project" value="UniProtKB-KW"/>
</dbReference>
<keyword evidence="3" id="KW-0479">Metal-binding</keyword>
<evidence type="ECO:0000256" key="5">
    <source>
        <dbReference type="ARBA" id="ARBA00023004"/>
    </source>
</evidence>
<evidence type="ECO:0000313" key="9">
    <source>
        <dbReference type="EMBL" id="SVD38704.1"/>
    </source>
</evidence>
<dbReference type="PANTHER" id="PTHR32439:SF9">
    <property type="entry name" value="BLR3264 PROTEIN"/>
    <property type="match status" value="1"/>
</dbReference>
<proteinExistence type="predicted"/>
<dbReference type="InterPro" id="IPR036136">
    <property type="entry name" value="Nit/Sulf_reduc_fer-like_dom_sf"/>
</dbReference>
<dbReference type="InterPro" id="IPR006067">
    <property type="entry name" value="NO2/SO3_Rdtase_4Fe4S_dom"/>
</dbReference>
<keyword evidence="2" id="KW-0349">Heme</keyword>
<gene>
    <name evidence="9" type="ORF">METZ01_LOCUS391558</name>
</gene>
<dbReference type="Pfam" id="PF03460">
    <property type="entry name" value="NIR_SIR_ferr"/>
    <property type="match status" value="1"/>
</dbReference>
<evidence type="ECO:0000259" key="7">
    <source>
        <dbReference type="Pfam" id="PF01077"/>
    </source>
</evidence>
<dbReference type="InterPro" id="IPR045854">
    <property type="entry name" value="NO2/SO3_Rdtase_4Fe4S_sf"/>
</dbReference>
<organism evidence="9">
    <name type="scientific">marine metagenome</name>
    <dbReference type="NCBI Taxonomy" id="408172"/>
    <lineage>
        <taxon>unclassified sequences</taxon>
        <taxon>metagenomes</taxon>
        <taxon>ecological metagenomes</taxon>
    </lineage>
</organism>
<dbReference type="GO" id="GO:0020037">
    <property type="term" value="F:heme binding"/>
    <property type="evidence" value="ECO:0007669"/>
    <property type="project" value="InterPro"/>
</dbReference>
<dbReference type="AlphaFoldDB" id="A0A382UWT3"/>
<dbReference type="Gene3D" id="3.90.480.20">
    <property type="match status" value="1"/>
</dbReference>
<evidence type="ECO:0000259" key="8">
    <source>
        <dbReference type="Pfam" id="PF03460"/>
    </source>
</evidence>
<keyword evidence="4" id="KW-0560">Oxidoreductase</keyword>
<keyword evidence="6" id="KW-0411">Iron-sulfur</keyword>
<feature type="domain" description="Nitrite/sulphite reductase 4Fe-4S" evidence="7">
    <location>
        <begin position="61"/>
        <end position="209"/>
    </location>
</feature>
<sequence>MGDLTANQLRGVGTISRKYIKDTIRATVPQNLLLRWVSNEDLPALYKDLVALRLASPLADSVADITACPGTDSCKLGIASSRGLAGVLHRQFTADAVSGEGMGDGDGGLRDDITIKISGCFNSCAQHHIANIGFFGTSKRKSGRVAPLFQIILGGTAENNADSYGLMVGKVPAHRAPEVIHKLTTIYDSEKQDGESFRDCMERLGKARIHGDLEEFSEVGEAEADFFDNRQPWEYIKEVGQGECAGEMVDQAEFMLDDAERLIFEASLHLEAEKNQDAARVSFHGMEKAA</sequence>
<evidence type="ECO:0000256" key="6">
    <source>
        <dbReference type="ARBA" id="ARBA00023014"/>
    </source>
</evidence>
<dbReference type="SUPFAM" id="SSF56014">
    <property type="entry name" value="Nitrite and sulphite reductase 4Fe-4S domain-like"/>
    <property type="match status" value="1"/>
</dbReference>
<keyword evidence="5" id="KW-0408">Iron</keyword>
<dbReference type="GO" id="GO:0051539">
    <property type="term" value="F:4 iron, 4 sulfur cluster binding"/>
    <property type="evidence" value="ECO:0007669"/>
    <property type="project" value="UniProtKB-KW"/>
</dbReference>
<reference evidence="9" key="1">
    <citation type="submission" date="2018-05" db="EMBL/GenBank/DDBJ databases">
        <authorList>
            <person name="Lanie J.A."/>
            <person name="Ng W.-L."/>
            <person name="Kazmierczak K.M."/>
            <person name="Andrzejewski T.M."/>
            <person name="Davidsen T.M."/>
            <person name="Wayne K.J."/>
            <person name="Tettelin H."/>
            <person name="Glass J.I."/>
            <person name="Rusch D."/>
            <person name="Podicherti R."/>
            <person name="Tsui H.-C.T."/>
            <person name="Winkler M.E."/>
        </authorList>
    </citation>
    <scope>NUCLEOTIDE SEQUENCE</scope>
</reference>
<feature type="domain" description="Nitrite/Sulfite reductase ferredoxin-like" evidence="8">
    <location>
        <begin position="2"/>
        <end position="51"/>
    </location>
</feature>
<evidence type="ECO:0000256" key="4">
    <source>
        <dbReference type="ARBA" id="ARBA00023002"/>
    </source>
</evidence>
<evidence type="ECO:0000256" key="2">
    <source>
        <dbReference type="ARBA" id="ARBA00022617"/>
    </source>
</evidence>
<dbReference type="Pfam" id="PF01077">
    <property type="entry name" value="NIR_SIR"/>
    <property type="match status" value="1"/>
</dbReference>
<dbReference type="PANTHER" id="PTHR32439">
    <property type="entry name" value="FERREDOXIN--NITRITE REDUCTASE, CHLOROPLASTIC"/>
    <property type="match status" value="1"/>
</dbReference>